<keyword evidence="2" id="KW-1185">Reference proteome</keyword>
<proteinExistence type="predicted"/>
<accession>A0ABW5PHL5</accession>
<gene>
    <name evidence="1" type="ORF">ACFSUF_19820</name>
</gene>
<reference evidence="2" key="1">
    <citation type="journal article" date="2019" name="Int. J. Syst. Evol. Microbiol.">
        <title>The Global Catalogue of Microorganisms (GCM) 10K type strain sequencing project: providing services to taxonomists for standard genome sequencing and annotation.</title>
        <authorList>
            <consortium name="The Broad Institute Genomics Platform"/>
            <consortium name="The Broad Institute Genome Sequencing Center for Infectious Disease"/>
            <person name="Wu L."/>
            <person name="Ma J."/>
        </authorList>
    </citation>
    <scope>NUCLEOTIDE SEQUENCE [LARGE SCALE GENOMIC DNA]</scope>
    <source>
        <strain evidence="2">KCTC 3950</strain>
    </source>
</reference>
<protein>
    <submittedName>
        <fullName evidence="1">Uncharacterized protein</fullName>
    </submittedName>
</protein>
<dbReference type="EMBL" id="JBHUME010000013">
    <property type="protein sequence ID" value="MFD2614664.1"/>
    <property type="molecule type" value="Genomic_DNA"/>
</dbReference>
<name>A0ABW5PHL5_9BACL</name>
<evidence type="ECO:0000313" key="2">
    <source>
        <dbReference type="Proteomes" id="UP001597541"/>
    </source>
</evidence>
<organism evidence="1 2">
    <name type="scientific">Paenibacillus gansuensis</name>
    <dbReference type="NCBI Taxonomy" id="306542"/>
    <lineage>
        <taxon>Bacteria</taxon>
        <taxon>Bacillati</taxon>
        <taxon>Bacillota</taxon>
        <taxon>Bacilli</taxon>
        <taxon>Bacillales</taxon>
        <taxon>Paenibacillaceae</taxon>
        <taxon>Paenibacillus</taxon>
    </lineage>
</organism>
<dbReference type="RefSeq" id="WP_377605758.1">
    <property type="nucleotide sequence ID" value="NZ_JBHUME010000013.1"/>
</dbReference>
<dbReference type="Proteomes" id="UP001597541">
    <property type="component" value="Unassembled WGS sequence"/>
</dbReference>
<comment type="caution">
    <text evidence="1">The sequence shown here is derived from an EMBL/GenBank/DDBJ whole genome shotgun (WGS) entry which is preliminary data.</text>
</comment>
<evidence type="ECO:0000313" key="1">
    <source>
        <dbReference type="EMBL" id="MFD2614664.1"/>
    </source>
</evidence>
<sequence length="120" mass="13652">MAQEIEVKIRIRVSDEQLRDAGMTAKEFAENIVLIEHGFNFPSVVLSQQERDTDPVARWDAAIVKTAVVTPHDREGCIEGDMDLALKRIVEREGRLSQKISIFTGDKESEKLNWMIAVNR</sequence>